<dbReference type="KEGG" id="pko:PKOR_20630"/>
<keyword evidence="1" id="KW-0732">Signal</keyword>
<organism evidence="2 3">
    <name type="scientific">Pontibacter korlensis</name>
    <dbReference type="NCBI Taxonomy" id="400092"/>
    <lineage>
        <taxon>Bacteria</taxon>
        <taxon>Pseudomonadati</taxon>
        <taxon>Bacteroidota</taxon>
        <taxon>Cytophagia</taxon>
        <taxon>Cytophagales</taxon>
        <taxon>Hymenobacteraceae</taxon>
        <taxon>Pontibacter</taxon>
    </lineage>
</organism>
<proteinExistence type="predicted"/>
<dbReference type="Pfam" id="PF14054">
    <property type="entry name" value="DUF4249"/>
    <property type="match status" value="1"/>
</dbReference>
<protein>
    <recommendedName>
        <fullName evidence="4">DUF4249 domain-containing protein</fullName>
    </recommendedName>
</protein>
<evidence type="ECO:0000313" key="2">
    <source>
        <dbReference type="EMBL" id="AKD05036.1"/>
    </source>
</evidence>
<evidence type="ECO:0000313" key="3">
    <source>
        <dbReference type="Proteomes" id="UP000033109"/>
    </source>
</evidence>
<dbReference type="Proteomes" id="UP000033109">
    <property type="component" value="Chromosome"/>
</dbReference>
<dbReference type="AlphaFoldDB" id="A0A0E3UZ61"/>
<keyword evidence="3" id="KW-1185">Reference proteome</keyword>
<dbReference type="HOGENOM" id="CLU_079066_1_0_10"/>
<sequence length="271" mass="29695">MHLQTMKKIFLYLIAMVTLALNSCEEVIDYELDTAETKLVVEGLITDQPGPYNVRLSSTIGYLDQGLTPGINGALVIVSDNHGTADTLRQISDGLYQTTKLKGTPGYTYYFKAVVNGQEYTAQSYMPAVSPIDSITFEYQTAMDEDDEGYHPFIHFQDPLGKGDNYRWNVYVNGVLVPDELAVLNDDIYDGNYGHADMGFALKQGDQIKVELYAINKPAYKFWIALVNQQNSSGGPFESTPANAPTNISNGAIGFFGASAVSVIEGTVPVE</sequence>
<dbReference type="STRING" id="400092.PKOR_20630"/>
<evidence type="ECO:0000256" key="1">
    <source>
        <dbReference type="SAM" id="SignalP"/>
    </source>
</evidence>
<feature type="chain" id="PRO_5002413774" description="DUF4249 domain-containing protein" evidence="1">
    <location>
        <begin position="21"/>
        <end position="271"/>
    </location>
</feature>
<gene>
    <name evidence="2" type="ORF">PKOR_20630</name>
</gene>
<reference evidence="2 3" key="1">
    <citation type="journal article" date="2015" name="Sci. Rep.">
        <title>Unraveling adaptation of Pontibacter korlensis to radiation and infertility in desert through complete genome and comparative transcriptomic analysis.</title>
        <authorList>
            <person name="Dai J."/>
            <person name="Dai W."/>
            <person name="Qiu C."/>
            <person name="Yang Z."/>
            <person name="Zhang Y."/>
            <person name="Zhou M."/>
            <person name="Zhang L."/>
            <person name="Fang C."/>
            <person name="Gao Q."/>
            <person name="Yang Q."/>
            <person name="Li X."/>
            <person name="Wang Z."/>
            <person name="Wang Z."/>
            <person name="Jia Z."/>
            <person name="Chen X."/>
        </authorList>
    </citation>
    <scope>NUCLEOTIDE SEQUENCE [LARGE SCALE GENOMIC DNA]</scope>
    <source>
        <strain evidence="2 3">X14-1T</strain>
    </source>
</reference>
<dbReference type="InterPro" id="IPR025345">
    <property type="entry name" value="DUF4249"/>
</dbReference>
<name>A0A0E3UZ61_9BACT</name>
<evidence type="ECO:0008006" key="4">
    <source>
        <dbReference type="Google" id="ProtNLM"/>
    </source>
</evidence>
<dbReference type="EMBL" id="CP009621">
    <property type="protein sequence ID" value="AKD05036.1"/>
    <property type="molecule type" value="Genomic_DNA"/>
</dbReference>
<accession>A0A0E3UZ61</accession>
<feature type="signal peptide" evidence="1">
    <location>
        <begin position="1"/>
        <end position="20"/>
    </location>
</feature>
<dbReference type="PATRIC" id="fig|400092.3.peg.4529"/>